<dbReference type="PANTHER" id="PTHR46832:SF1">
    <property type="entry name" value="5'-METHYLTHIOADENOSINE_S-ADENOSYLHOMOCYSTEINE NUCLEOSIDASE"/>
    <property type="match status" value="1"/>
</dbReference>
<sequence length="231" mass="24492">MRYGVINAMAEEKAALVESMVDEKTTTIAGKLFHHGKIGHVDVVVVESGIGKVASALTTTLLITNFGVDAVINSGSAGSLGTDLRIGDVVIADQLSYADADARAFGYVYGQVPQQPARFKADEDLANGLSQAYQEVTDARLVNGLIVTSDSFIASNEQKQTILSNFPEAQSAEMEGASIAQVASYFDVPFAVVRAISDNANGDAGMTFDEFIIEAGKQSAQVLINFFKEQA</sequence>
<dbReference type="CDD" id="cd09008">
    <property type="entry name" value="MTAN"/>
    <property type="match status" value="1"/>
</dbReference>
<keyword evidence="3" id="KW-0028">Amino-acid biosynthesis</keyword>
<evidence type="ECO:0000313" key="7">
    <source>
        <dbReference type="EMBL" id="APS42308.1"/>
    </source>
</evidence>
<name>A0A1L6RCV1_9LACO</name>
<dbReference type="SUPFAM" id="SSF53167">
    <property type="entry name" value="Purine and uridine phosphorylases"/>
    <property type="match status" value="1"/>
</dbReference>
<dbReference type="InterPro" id="IPR010049">
    <property type="entry name" value="MTA_SAH_Nsdase"/>
</dbReference>
<dbReference type="STRING" id="1631871.FOL01_1449"/>
<dbReference type="OrthoDB" id="9792278at2"/>
<evidence type="ECO:0000256" key="3">
    <source>
        <dbReference type="ARBA" id="ARBA00022605"/>
    </source>
</evidence>
<dbReference type="UniPathway" id="UPA00904">
    <property type="reaction ID" value="UER00871"/>
</dbReference>
<keyword evidence="5" id="KW-0486">Methionine biosynthesis</keyword>
<dbReference type="AlphaFoldDB" id="A0A1L6RCV1"/>
<dbReference type="EMBL" id="CP014332">
    <property type="protein sequence ID" value="APS42308.1"/>
    <property type="molecule type" value="Genomic_DNA"/>
</dbReference>
<dbReference type="RefSeq" id="WP_075270060.1">
    <property type="nucleotide sequence ID" value="NZ_CP014332.1"/>
</dbReference>
<dbReference type="PANTHER" id="PTHR46832">
    <property type="entry name" value="5'-METHYLTHIOADENOSINE/S-ADENOSYLHOMOCYSTEINE NUCLEOSIDASE"/>
    <property type="match status" value="1"/>
</dbReference>
<evidence type="ECO:0000256" key="2">
    <source>
        <dbReference type="ARBA" id="ARBA00011974"/>
    </source>
</evidence>
<dbReference type="GO" id="GO:0009164">
    <property type="term" value="P:nucleoside catabolic process"/>
    <property type="evidence" value="ECO:0007669"/>
    <property type="project" value="InterPro"/>
</dbReference>
<reference evidence="7 8" key="1">
    <citation type="submission" date="2016-02" db="EMBL/GenBank/DDBJ databases">
        <title>Complete Genome Sequence of Weissella jogaejeotgali FOL01.</title>
        <authorList>
            <person name="Lee J.-H."/>
            <person name="Ku H.-J."/>
        </authorList>
    </citation>
    <scope>NUCLEOTIDE SEQUENCE [LARGE SCALE GENOMIC DNA]</scope>
    <source>
        <strain evidence="7 8">FOL01</strain>
    </source>
</reference>
<dbReference type="Pfam" id="PF01048">
    <property type="entry name" value="PNP_UDP_1"/>
    <property type="match status" value="1"/>
</dbReference>
<dbReference type="Gene3D" id="3.40.50.1580">
    <property type="entry name" value="Nucleoside phosphorylase domain"/>
    <property type="match status" value="1"/>
</dbReference>
<dbReference type="NCBIfam" id="TIGR01704">
    <property type="entry name" value="MTA_SAH-Nsdase"/>
    <property type="match status" value="1"/>
</dbReference>
<organism evidence="7 8">
    <name type="scientific">Weissella jogaejeotgali</name>
    <dbReference type="NCBI Taxonomy" id="1631871"/>
    <lineage>
        <taxon>Bacteria</taxon>
        <taxon>Bacillati</taxon>
        <taxon>Bacillota</taxon>
        <taxon>Bacilli</taxon>
        <taxon>Lactobacillales</taxon>
        <taxon>Lactobacillaceae</taxon>
        <taxon>Weissella</taxon>
    </lineage>
</organism>
<proteinExistence type="predicted"/>
<dbReference type="GO" id="GO:0019509">
    <property type="term" value="P:L-methionine salvage from methylthioadenosine"/>
    <property type="evidence" value="ECO:0007669"/>
    <property type="project" value="UniProtKB-UniPathway"/>
</dbReference>
<dbReference type="NCBIfam" id="NF004079">
    <property type="entry name" value="PRK05584.1"/>
    <property type="match status" value="1"/>
</dbReference>
<evidence type="ECO:0000256" key="1">
    <source>
        <dbReference type="ARBA" id="ARBA00004945"/>
    </source>
</evidence>
<dbReference type="InterPro" id="IPR035994">
    <property type="entry name" value="Nucleoside_phosphorylase_sf"/>
</dbReference>
<dbReference type="GO" id="GO:0008930">
    <property type="term" value="F:methylthioadenosine nucleosidase activity"/>
    <property type="evidence" value="ECO:0007669"/>
    <property type="project" value="InterPro"/>
</dbReference>
<evidence type="ECO:0000259" key="6">
    <source>
        <dbReference type="Pfam" id="PF01048"/>
    </source>
</evidence>
<dbReference type="GO" id="GO:0008782">
    <property type="term" value="F:adenosylhomocysteine nucleosidase activity"/>
    <property type="evidence" value="ECO:0007669"/>
    <property type="project" value="UniProtKB-EC"/>
</dbReference>
<gene>
    <name evidence="7" type="ORF">FOL01_1449</name>
</gene>
<dbReference type="EC" id="3.2.2.9" evidence="2"/>
<dbReference type="GO" id="GO:0019284">
    <property type="term" value="P:L-methionine salvage from S-adenosylmethionine"/>
    <property type="evidence" value="ECO:0007669"/>
    <property type="project" value="TreeGrafter"/>
</dbReference>
<dbReference type="InterPro" id="IPR000845">
    <property type="entry name" value="Nucleoside_phosphorylase_d"/>
</dbReference>
<protein>
    <recommendedName>
        <fullName evidence="2">adenosylhomocysteine nucleosidase</fullName>
        <ecNumber evidence="2">3.2.2.9</ecNumber>
    </recommendedName>
</protein>
<keyword evidence="4" id="KW-0378">Hydrolase</keyword>
<comment type="pathway">
    <text evidence="1">Amino-acid biosynthesis; L-methionine biosynthesis via salvage pathway; S-methyl-5-thio-alpha-D-ribose 1-phosphate from S-methyl-5'-thioadenosine (hydrolase route): step 1/2.</text>
</comment>
<keyword evidence="8" id="KW-1185">Reference proteome</keyword>
<evidence type="ECO:0000256" key="5">
    <source>
        <dbReference type="ARBA" id="ARBA00023167"/>
    </source>
</evidence>
<dbReference type="KEGG" id="wjo:FOL01_1449"/>
<evidence type="ECO:0000313" key="8">
    <source>
        <dbReference type="Proteomes" id="UP000185473"/>
    </source>
</evidence>
<dbReference type="Proteomes" id="UP000185473">
    <property type="component" value="Chromosome"/>
</dbReference>
<evidence type="ECO:0000256" key="4">
    <source>
        <dbReference type="ARBA" id="ARBA00022801"/>
    </source>
</evidence>
<feature type="domain" description="Nucleoside phosphorylase" evidence="6">
    <location>
        <begin position="2"/>
        <end position="227"/>
    </location>
</feature>
<dbReference type="GO" id="GO:0005829">
    <property type="term" value="C:cytosol"/>
    <property type="evidence" value="ECO:0007669"/>
    <property type="project" value="TreeGrafter"/>
</dbReference>
<accession>A0A1L6RCV1</accession>